<evidence type="ECO:0000313" key="2">
    <source>
        <dbReference type="Proteomes" id="UP000186102"/>
    </source>
</evidence>
<accession>A0A1Q8QSB3</accession>
<sequence length="51" mass="5873">MLSKDEILSITDHVLNLKHKTILLTTYSSGLRISETLYNKNQKLSLSKNLR</sequence>
<keyword evidence="2" id="KW-1185">Reference proteome</keyword>
<comment type="caution">
    <text evidence="1">The sequence shown here is derived from an EMBL/GenBank/DDBJ whole genome shotgun (WGS) entry which is preliminary data.</text>
</comment>
<dbReference type="Proteomes" id="UP000186102">
    <property type="component" value="Unassembled WGS sequence"/>
</dbReference>
<evidence type="ECO:0008006" key="3">
    <source>
        <dbReference type="Google" id="ProtNLM"/>
    </source>
</evidence>
<proteinExistence type="predicted"/>
<name>A0A1Q8QSB3_9FIRM</name>
<protein>
    <recommendedName>
        <fullName evidence="3">Phage integrase family protein</fullName>
    </recommendedName>
</protein>
<reference evidence="1 2" key="1">
    <citation type="submission" date="2016-09" db="EMBL/GenBank/DDBJ databases">
        <title>Complete genome of Desulfosporosinus sp. OL.</title>
        <authorList>
            <person name="Mardanov A."/>
            <person name="Beletsky A."/>
            <person name="Panova A."/>
            <person name="Karnachuk O."/>
            <person name="Ravin N."/>
        </authorList>
    </citation>
    <scope>NUCLEOTIDE SEQUENCE [LARGE SCALE GENOMIC DNA]</scope>
    <source>
        <strain evidence="1 2">OL</strain>
    </source>
</reference>
<gene>
    <name evidence="1" type="ORF">DSOL_3177</name>
</gene>
<evidence type="ECO:0000313" key="1">
    <source>
        <dbReference type="EMBL" id="OLN30234.1"/>
    </source>
</evidence>
<dbReference type="AlphaFoldDB" id="A0A1Q8QSB3"/>
<dbReference type="EMBL" id="MLBF01000026">
    <property type="protein sequence ID" value="OLN30234.1"/>
    <property type="molecule type" value="Genomic_DNA"/>
</dbReference>
<organism evidence="1 2">
    <name type="scientific">Desulfosporosinus metallidurans</name>
    <dbReference type="NCBI Taxonomy" id="1888891"/>
    <lineage>
        <taxon>Bacteria</taxon>
        <taxon>Bacillati</taxon>
        <taxon>Bacillota</taxon>
        <taxon>Clostridia</taxon>
        <taxon>Eubacteriales</taxon>
        <taxon>Desulfitobacteriaceae</taxon>
        <taxon>Desulfosporosinus</taxon>
    </lineage>
</organism>